<evidence type="ECO:0000313" key="3">
    <source>
        <dbReference type="EMBL" id="OGY53064.1"/>
    </source>
</evidence>
<sequence length="309" mass="34962">MEEQDHYRGRGALDAFLNLFCLITLAWTSIAAGLILFQIIDKFLSPEKLYYYNEFSQVGLKIGIASALIVTPIFLLVINFLHRHYKNGVLSHQSGVYRWLTYLVLLAAALNIIGRLIQLIFQFLDGSYTLASVLKILVVLLIASGIFGYYWYDLKRTDYSQPSQISKIFLVAVAVIIIASIVGGFFLIDSPQITRMKKRDQERVMHLNNIRSIIASDYINVKTLPAGLSAPKFSSNIDPSTNQLYEYRVIDSNKYELCATFELPAEDPSKLGYISGENWDYHQSGRQCFEQTVSGLDAKPLPPEAQIIR</sequence>
<keyword evidence="1" id="KW-1133">Transmembrane helix</keyword>
<protein>
    <recommendedName>
        <fullName evidence="2">DUF5671 domain-containing protein</fullName>
    </recommendedName>
</protein>
<feature type="transmembrane region" description="Helical" evidence="1">
    <location>
        <begin position="133"/>
        <end position="152"/>
    </location>
</feature>
<feature type="transmembrane region" description="Helical" evidence="1">
    <location>
        <begin position="99"/>
        <end position="121"/>
    </location>
</feature>
<evidence type="ECO:0000259" key="2">
    <source>
        <dbReference type="Pfam" id="PF18920"/>
    </source>
</evidence>
<gene>
    <name evidence="3" type="ORF">A3A02_03085</name>
</gene>
<dbReference type="InterPro" id="IPR043728">
    <property type="entry name" value="DUF5671"/>
</dbReference>
<evidence type="ECO:0000313" key="4">
    <source>
        <dbReference type="Proteomes" id="UP000177376"/>
    </source>
</evidence>
<evidence type="ECO:0000256" key="1">
    <source>
        <dbReference type="SAM" id="Phobius"/>
    </source>
</evidence>
<dbReference type="EMBL" id="MHIM01000006">
    <property type="protein sequence ID" value="OGY53064.1"/>
    <property type="molecule type" value="Genomic_DNA"/>
</dbReference>
<dbReference type="Proteomes" id="UP000177376">
    <property type="component" value="Unassembled WGS sequence"/>
</dbReference>
<reference evidence="3 4" key="1">
    <citation type="journal article" date="2016" name="Nat. Commun.">
        <title>Thousands of microbial genomes shed light on interconnected biogeochemical processes in an aquifer system.</title>
        <authorList>
            <person name="Anantharaman K."/>
            <person name="Brown C.T."/>
            <person name="Hug L.A."/>
            <person name="Sharon I."/>
            <person name="Castelle C.J."/>
            <person name="Probst A.J."/>
            <person name="Thomas B.C."/>
            <person name="Singh A."/>
            <person name="Wilkins M.J."/>
            <person name="Karaoz U."/>
            <person name="Brodie E.L."/>
            <person name="Williams K.H."/>
            <person name="Hubbard S.S."/>
            <person name="Banfield J.F."/>
        </authorList>
    </citation>
    <scope>NUCLEOTIDE SEQUENCE [LARGE SCALE GENOMIC DNA]</scope>
</reference>
<feature type="transmembrane region" description="Helical" evidence="1">
    <location>
        <begin position="164"/>
        <end position="188"/>
    </location>
</feature>
<dbReference type="Pfam" id="PF18920">
    <property type="entry name" value="DUF5671"/>
    <property type="match status" value="1"/>
</dbReference>
<dbReference type="AlphaFoldDB" id="A0A1G1YLC8"/>
<comment type="caution">
    <text evidence="3">The sequence shown here is derived from an EMBL/GenBank/DDBJ whole genome shotgun (WGS) entry which is preliminary data.</text>
</comment>
<feature type="transmembrane region" description="Helical" evidence="1">
    <location>
        <begin position="15"/>
        <end position="37"/>
    </location>
</feature>
<keyword evidence="1" id="KW-0472">Membrane</keyword>
<feature type="domain" description="DUF5671" evidence="2">
    <location>
        <begin position="15"/>
        <end position="149"/>
    </location>
</feature>
<feature type="transmembrane region" description="Helical" evidence="1">
    <location>
        <begin position="58"/>
        <end position="79"/>
    </location>
</feature>
<accession>A0A1G1YLC8</accession>
<organism evidence="3 4">
    <name type="scientific">Candidatus Buchananbacteria bacterium RIFCSPLOWO2_01_FULL_39_33</name>
    <dbReference type="NCBI Taxonomy" id="1797543"/>
    <lineage>
        <taxon>Bacteria</taxon>
        <taxon>Candidatus Buchananiibacteriota</taxon>
    </lineage>
</organism>
<name>A0A1G1YLC8_9BACT</name>
<keyword evidence="1" id="KW-0812">Transmembrane</keyword>
<proteinExistence type="predicted"/>